<evidence type="ECO:0000256" key="2">
    <source>
        <dbReference type="ARBA" id="ARBA00022475"/>
    </source>
</evidence>
<dbReference type="Pfam" id="PF01435">
    <property type="entry name" value="Peptidase_M48"/>
    <property type="match status" value="1"/>
</dbReference>
<dbReference type="InterPro" id="IPR001915">
    <property type="entry name" value="Peptidase_M48"/>
</dbReference>
<keyword evidence="15" id="KW-1185">Reference proteome</keyword>
<proteinExistence type="predicted"/>
<dbReference type="Gene3D" id="3.30.2010.10">
    <property type="entry name" value="Metalloproteases ('zincins'), catalytic domain"/>
    <property type="match status" value="1"/>
</dbReference>
<keyword evidence="4 12" id="KW-0812">Transmembrane</keyword>
<dbReference type="GO" id="GO:0006508">
    <property type="term" value="P:proteolysis"/>
    <property type="evidence" value="ECO:0007669"/>
    <property type="project" value="UniProtKB-KW"/>
</dbReference>
<evidence type="ECO:0000256" key="1">
    <source>
        <dbReference type="ARBA" id="ARBA00001947"/>
    </source>
</evidence>
<evidence type="ECO:0000256" key="11">
    <source>
        <dbReference type="SAM" id="Coils"/>
    </source>
</evidence>
<sequence>MQTNFTYPPMPLGVDEKIIRPSAAFKTEVFKVLGTIIFFILTYFTLVGLALGFAAVCIAIAVLLVFTITKFFTIMIGLGLAGLGLMVVIFMIKFIFSRHKTDRSGLIEVTEKDQPTLFAFIRQVTRETQTPFPKRIYLSGDVNASVFYNSGFWSMFLPVRKNLQIGLGLVNSVNISEFKAILAHEFGHFSQRSMKLGSYIYNVNQVLYNLLYDNKGFERALSNWGSASGFFSIFAHLTVGVINIIQFILQKVFLLVNKSYSRLSQQMEFHADAVAAYVTGSQHLVTSLYRIEAADVCFNQLLDHYKNWEDDNLMPDNLYPQHQVVMHQLGRQLNNPVEHHFLQINAQTTSLFHQSRLVVKNQWASHPSTEDRIVHLNSLNIHSETIQEPAWSLFKDAEKLQQQMTVKMFEEVVVAWSPVVLDLTAFRDKITKEEQDYSFDAAYKGFYDSRDITIFSTTEQAQQALQEVNAPNKLEDFLTEEACRLPAQVSSWQRDVEVLQKIANGKSGIKNLDFDGKKYRAKEVENILSELTRDVSEAQQKLKQLDIQLFQFFYRQALTQGKAEQLKSLYQQLFEAMKDTEGDEKFYESIILVLHPLFTQTLALEAAAVLLDELANREKNLKKRIIKFLENSTTQDHLTEKQLVKLKVYAQAEDPIYLEGETVNEHAVSYLMEMAKVFINLSTEKAFKVKKHLLHTQLTLLNTSQLKPEY</sequence>
<evidence type="ECO:0000256" key="4">
    <source>
        <dbReference type="ARBA" id="ARBA00022692"/>
    </source>
</evidence>
<keyword evidence="10 12" id="KW-0472">Membrane</keyword>
<reference evidence="14 15" key="1">
    <citation type="submission" date="2020-08" db="EMBL/GenBank/DDBJ databases">
        <title>Adhaeribacter dokdonensis sp. nov., isolated from the rhizosphere of Elymus tsukushiensis, a plant native to the Dokdo Islands, Republic of Korea.</title>
        <authorList>
            <person name="Ghim S.Y."/>
        </authorList>
    </citation>
    <scope>NUCLEOTIDE SEQUENCE [LARGE SCALE GENOMIC DNA]</scope>
    <source>
        <strain evidence="14 15">KUDC8001</strain>
    </source>
</reference>
<evidence type="ECO:0000256" key="10">
    <source>
        <dbReference type="ARBA" id="ARBA00023136"/>
    </source>
</evidence>
<keyword evidence="7" id="KW-0862">Zinc</keyword>
<evidence type="ECO:0000313" key="14">
    <source>
        <dbReference type="EMBL" id="QMU28854.1"/>
    </source>
</evidence>
<evidence type="ECO:0000256" key="6">
    <source>
        <dbReference type="ARBA" id="ARBA00022801"/>
    </source>
</evidence>
<comment type="cofactor">
    <cofactor evidence="1">
        <name>Zn(2+)</name>
        <dbReference type="ChEBI" id="CHEBI:29105"/>
    </cofactor>
</comment>
<keyword evidence="8 12" id="KW-1133">Transmembrane helix</keyword>
<keyword evidence="9 14" id="KW-0482">Metalloprotease</keyword>
<feature type="transmembrane region" description="Helical" evidence="12">
    <location>
        <begin position="229"/>
        <end position="249"/>
    </location>
</feature>
<protein>
    <submittedName>
        <fullName evidence="14">M48 family metalloprotease</fullName>
    </submittedName>
</protein>
<dbReference type="AlphaFoldDB" id="A0A7L7L7Y3"/>
<evidence type="ECO:0000259" key="13">
    <source>
        <dbReference type="Pfam" id="PF01435"/>
    </source>
</evidence>
<keyword evidence="3 14" id="KW-0645">Protease</keyword>
<gene>
    <name evidence="14" type="ORF">HUW48_12760</name>
</gene>
<evidence type="ECO:0000256" key="12">
    <source>
        <dbReference type="SAM" id="Phobius"/>
    </source>
</evidence>
<keyword evidence="6" id="KW-0378">Hydrolase</keyword>
<keyword evidence="2" id="KW-1003">Cell membrane</keyword>
<keyword evidence="5" id="KW-0479">Metal-binding</keyword>
<dbReference type="InterPro" id="IPR050083">
    <property type="entry name" value="HtpX_protease"/>
</dbReference>
<feature type="domain" description="Peptidase M48" evidence="13">
    <location>
        <begin position="162"/>
        <end position="378"/>
    </location>
</feature>
<name>A0A7L7L7Y3_9BACT</name>
<evidence type="ECO:0000256" key="9">
    <source>
        <dbReference type="ARBA" id="ARBA00023049"/>
    </source>
</evidence>
<dbReference type="KEGG" id="add:HUW48_12760"/>
<evidence type="ECO:0000256" key="8">
    <source>
        <dbReference type="ARBA" id="ARBA00022989"/>
    </source>
</evidence>
<dbReference type="PANTHER" id="PTHR43221">
    <property type="entry name" value="PROTEASE HTPX"/>
    <property type="match status" value="1"/>
</dbReference>
<dbReference type="RefSeq" id="WP_182416036.1">
    <property type="nucleotide sequence ID" value="NZ_CP055153.1"/>
</dbReference>
<keyword evidence="11" id="KW-0175">Coiled coil</keyword>
<feature type="coiled-coil region" evidence="11">
    <location>
        <begin position="521"/>
        <end position="631"/>
    </location>
</feature>
<accession>A0A7L7L7Y3</accession>
<dbReference type="CDD" id="cd07328">
    <property type="entry name" value="M48_Ste24p_like"/>
    <property type="match status" value="1"/>
</dbReference>
<dbReference type="EMBL" id="CP055153">
    <property type="protein sequence ID" value="QMU28854.1"/>
    <property type="molecule type" value="Genomic_DNA"/>
</dbReference>
<evidence type="ECO:0000256" key="3">
    <source>
        <dbReference type="ARBA" id="ARBA00022670"/>
    </source>
</evidence>
<dbReference type="GO" id="GO:0046872">
    <property type="term" value="F:metal ion binding"/>
    <property type="evidence" value="ECO:0007669"/>
    <property type="project" value="UniProtKB-KW"/>
</dbReference>
<dbReference type="Proteomes" id="UP000514509">
    <property type="component" value="Chromosome"/>
</dbReference>
<organism evidence="14 15">
    <name type="scientific">Adhaeribacter radiodurans</name>
    <dbReference type="NCBI Taxonomy" id="2745197"/>
    <lineage>
        <taxon>Bacteria</taxon>
        <taxon>Pseudomonadati</taxon>
        <taxon>Bacteroidota</taxon>
        <taxon>Cytophagia</taxon>
        <taxon>Cytophagales</taxon>
        <taxon>Hymenobacteraceae</taxon>
        <taxon>Adhaeribacter</taxon>
    </lineage>
</organism>
<evidence type="ECO:0000256" key="5">
    <source>
        <dbReference type="ARBA" id="ARBA00022723"/>
    </source>
</evidence>
<dbReference type="GO" id="GO:0004222">
    <property type="term" value="F:metalloendopeptidase activity"/>
    <property type="evidence" value="ECO:0007669"/>
    <property type="project" value="InterPro"/>
</dbReference>
<evidence type="ECO:0000313" key="15">
    <source>
        <dbReference type="Proteomes" id="UP000514509"/>
    </source>
</evidence>
<dbReference type="PANTHER" id="PTHR43221:SF2">
    <property type="entry name" value="PROTEASE HTPX HOMOLOG"/>
    <property type="match status" value="1"/>
</dbReference>
<feature type="transmembrane region" description="Helical" evidence="12">
    <location>
        <begin position="36"/>
        <end position="66"/>
    </location>
</feature>
<evidence type="ECO:0000256" key="7">
    <source>
        <dbReference type="ARBA" id="ARBA00022833"/>
    </source>
</evidence>
<feature type="transmembrane region" description="Helical" evidence="12">
    <location>
        <begin position="72"/>
        <end position="96"/>
    </location>
</feature>